<proteinExistence type="predicted"/>
<comment type="caution">
    <text evidence="2">The sequence shown here is derived from an EMBL/GenBank/DDBJ whole genome shotgun (WGS) entry which is preliminary data.</text>
</comment>
<feature type="transmembrane region" description="Helical" evidence="1">
    <location>
        <begin position="105"/>
        <end position="127"/>
    </location>
</feature>
<name>A0A1J4N9P0_9ACTN</name>
<dbReference type="EMBL" id="JZDQ02000004">
    <property type="protein sequence ID" value="OIJ28243.1"/>
    <property type="molecule type" value="Genomic_DNA"/>
</dbReference>
<keyword evidence="3" id="KW-1185">Reference proteome</keyword>
<accession>A0A1J4N9P0</accession>
<dbReference type="Proteomes" id="UP000033772">
    <property type="component" value="Unassembled WGS sequence"/>
</dbReference>
<feature type="transmembrane region" description="Helical" evidence="1">
    <location>
        <begin position="12"/>
        <end position="32"/>
    </location>
</feature>
<keyword evidence="1" id="KW-0812">Transmembrane</keyword>
<dbReference type="AlphaFoldDB" id="A0A1J4N9P0"/>
<organism evidence="2 3">
    <name type="scientific">Nocardioides luteus</name>
    <dbReference type="NCBI Taxonomy" id="1844"/>
    <lineage>
        <taxon>Bacteria</taxon>
        <taxon>Bacillati</taxon>
        <taxon>Actinomycetota</taxon>
        <taxon>Actinomycetes</taxon>
        <taxon>Propionibacteriales</taxon>
        <taxon>Nocardioidaceae</taxon>
        <taxon>Nocardioides</taxon>
    </lineage>
</organism>
<evidence type="ECO:0000256" key="1">
    <source>
        <dbReference type="SAM" id="Phobius"/>
    </source>
</evidence>
<feature type="transmembrane region" description="Helical" evidence="1">
    <location>
        <begin position="133"/>
        <end position="154"/>
    </location>
</feature>
<dbReference type="STRING" id="1844.UG56_004145"/>
<evidence type="ECO:0000313" key="2">
    <source>
        <dbReference type="EMBL" id="OIJ28243.1"/>
    </source>
</evidence>
<keyword evidence="1" id="KW-1133">Transmembrane helix</keyword>
<gene>
    <name evidence="2" type="ORF">UG56_004145</name>
</gene>
<keyword evidence="1" id="KW-0472">Membrane</keyword>
<sequence length="159" mass="16621">MAEMDARLRVTQAVGALILLVVTLTAPVLVSIDDSTGNDHRNVKAVWSALSYAKLLVSNPDADFGSHTSHVVVFVGLIATIVLCLFMLVGVLSVLIPLSARPRRFWSLVSIATAVAPVVTLVGLGLSSGDSELTATWTTLAPTALGLWVLAATARQASS</sequence>
<evidence type="ECO:0000313" key="3">
    <source>
        <dbReference type="Proteomes" id="UP000033772"/>
    </source>
</evidence>
<reference evidence="2" key="1">
    <citation type="submission" date="2016-10" db="EMBL/GenBank/DDBJ databases">
        <title>Draft Genome Sequence of Nocardioides luteus Strain BAFB, an Alkane-Degrading Bacterium Isolated from JP-7 Polluted Soil.</title>
        <authorList>
            <person name="Brown L."/>
            <person name="Ruiz O.N."/>
            <person name="Gunasekera T."/>
        </authorList>
    </citation>
    <scope>NUCLEOTIDE SEQUENCE [LARGE SCALE GENOMIC DNA]</scope>
    <source>
        <strain evidence="2">BAFB</strain>
    </source>
</reference>
<feature type="transmembrane region" description="Helical" evidence="1">
    <location>
        <begin position="71"/>
        <end position="98"/>
    </location>
</feature>
<protein>
    <submittedName>
        <fullName evidence="2">Uncharacterized protein</fullName>
    </submittedName>
</protein>